<feature type="disulfide bond" evidence="1">
    <location>
        <begin position="94"/>
        <end position="100"/>
    </location>
</feature>
<feature type="chain" id="PRO_5013816710" evidence="2">
    <location>
        <begin position="19"/>
        <end position="255"/>
    </location>
</feature>
<evidence type="ECO:0000313" key="3">
    <source>
        <dbReference type="EMBL" id="PBK73444.1"/>
    </source>
</evidence>
<proteinExistence type="predicted"/>
<dbReference type="SUPFAM" id="SSF49870">
    <property type="entry name" value="Osmotin, thaumatin-like protein"/>
    <property type="match status" value="1"/>
</dbReference>
<name>A0A2H3BWT6_9AGAR</name>
<keyword evidence="1" id="KW-1015">Disulfide bond</keyword>
<dbReference type="Pfam" id="PF00314">
    <property type="entry name" value="Thaumatin"/>
    <property type="match status" value="1"/>
</dbReference>
<dbReference type="PIRSF" id="PIRSF002703">
    <property type="entry name" value="Thaumatin"/>
    <property type="match status" value="1"/>
</dbReference>
<feature type="disulfide bond" evidence="1">
    <location>
        <begin position="27"/>
        <end position="251"/>
    </location>
</feature>
<feature type="disulfide bond" evidence="1">
    <location>
        <begin position="79"/>
        <end position="89"/>
    </location>
</feature>
<dbReference type="Gene3D" id="2.60.110.10">
    <property type="entry name" value="Thaumatin"/>
    <property type="match status" value="1"/>
</dbReference>
<evidence type="ECO:0000256" key="2">
    <source>
        <dbReference type="SAM" id="SignalP"/>
    </source>
</evidence>
<dbReference type="PROSITE" id="PS51367">
    <property type="entry name" value="THAUMATIN_2"/>
    <property type="match status" value="1"/>
</dbReference>
<protein>
    <submittedName>
        <fullName evidence="3">Osmotin, thaumatin-like protein</fullName>
    </submittedName>
</protein>
<dbReference type="PRINTS" id="PR00347">
    <property type="entry name" value="THAUMATIN"/>
</dbReference>
<evidence type="ECO:0000256" key="1">
    <source>
        <dbReference type="PIRSR" id="PIRSR002703-1"/>
    </source>
</evidence>
<sequence length="255" mass="26639">MQAIIITLFSLNFIGVSARTFTVTNSCSYTIWPAIFTDLNVGQAVPNHDTGWEAPAGSSVSFDVPGNWTAGRIWGRTGCDFSKQGPLSCVTGGCNGGLLCDPHTGTGVPPVTVAEWTLAANQGGEDNYDLSVVDGFSVPMLVTPTGGCKAPVCATNLNTNCPQELALAGPDGKTVGCKSACLIETDEQKKDSPNCCTGSHNVAATCPSSGVSHYSYFKDACPTTYAYAYDDNTSLWTCPGATQADYTVTFCPPAQ</sequence>
<dbReference type="EMBL" id="KZ293420">
    <property type="protein sequence ID" value="PBK73444.1"/>
    <property type="molecule type" value="Genomic_DNA"/>
</dbReference>
<dbReference type="InterPro" id="IPR037176">
    <property type="entry name" value="Osmotin/thaumatin-like_sf"/>
</dbReference>
<dbReference type="Proteomes" id="UP000218334">
    <property type="component" value="Unassembled WGS sequence"/>
</dbReference>
<reference evidence="4" key="1">
    <citation type="journal article" date="2017" name="Nat. Ecol. Evol.">
        <title>Genome expansion and lineage-specific genetic innovations in the forest pathogenic fungi Armillaria.</title>
        <authorList>
            <person name="Sipos G."/>
            <person name="Prasanna A.N."/>
            <person name="Walter M.C."/>
            <person name="O'Connor E."/>
            <person name="Balint B."/>
            <person name="Krizsan K."/>
            <person name="Kiss B."/>
            <person name="Hess J."/>
            <person name="Varga T."/>
            <person name="Slot J."/>
            <person name="Riley R."/>
            <person name="Boka B."/>
            <person name="Rigling D."/>
            <person name="Barry K."/>
            <person name="Lee J."/>
            <person name="Mihaltcheva S."/>
            <person name="LaButti K."/>
            <person name="Lipzen A."/>
            <person name="Waldron R."/>
            <person name="Moloney N.M."/>
            <person name="Sperisen C."/>
            <person name="Kredics L."/>
            <person name="Vagvoelgyi C."/>
            <person name="Patrignani A."/>
            <person name="Fitzpatrick D."/>
            <person name="Nagy I."/>
            <person name="Doyle S."/>
            <person name="Anderson J.B."/>
            <person name="Grigoriev I.V."/>
            <person name="Gueldener U."/>
            <person name="Muensterkoetter M."/>
            <person name="Nagy L.G."/>
        </authorList>
    </citation>
    <scope>NUCLEOTIDE SEQUENCE [LARGE SCALE GENOMIC DNA]</scope>
    <source>
        <strain evidence="4">28-4</strain>
    </source>
</reference>
<evidence type="ECO:0000313" key="4">
    <source>
        <dbReference type="Proteomes" id="UP000218334"/>
    </source>
</evidence>
<keyword evidence="2" id="KW-0732">Signal</keyword>
<dbReference type="InterPro" id="IPR001938">
    <property type="entry name" value="Thaumatin"/>
</dbReference>
<feature type="disulfide bond" evidence="1">
    <location>
        <begin position="161"/>
        <end position="177"/>
    </location>
</feature>
<gene>
    <name evidence="3" type="ORF">ARMSODRAFT_952511</name>
</gene>
<organism evidence="3 4">
    <name type="scientific">Armillaria solidipes</name>
    <dbReference type="NCBI Taxonomy" id="1076256"/>
    <lineage>
        <taxon>Eukaryota</taxon>
        <taxon>Fungi</taxon>
        <taxon>Dikarya</taxon>
        <taxon>Basidiomycota</taxon>
        <taxon>Agaricomycotina</taxon>
        <taxon>Agaricomycetes</taxon>
        <taxon>Agaricomycetidae</taxon>
        <taxon>Agaricales</taxon>
        <taxon>Marasmiineae</taxon>
        <taxon>Physalacriaceae</taxon>
        <taxon>Armillaria</taxon>
    </lineage>
</organism>
<dbReference type="AlphaFoldDB" id="A0A2H3BWT6"/>
<feature type="disulfide bond" evidence="1">
    <location>
        <begin position="181"/>
        <end position="195"/>
    </location>
</feature>
<feature type="disulfide bond" evidence="1">
    <location>
        <begin position="148"/>
        <end position="238"/>
    </location>
</feature>
<dbReference type="STRING" id="1076256.A0A2H3BWT6"/>
<dbReference type="PANTHER" id="PTHR31048">
    <property type="entry name" value="OS03G0233200 PROTEIN"/>
    <property type="match status" value="1"/>
</dbReference>
<accession>A0A2H3BWT6</accession>
<keyword evidence="4" id="KW-1185">Reference proteome</keyword>
<feature type="disulfide bond" evidence="1">
    <location>
        <begin position="153"/>
        <end position="221"/>
    </location>
</feature>
<feature type="signal peptide" evidence="2">
    <location>
        <begin position="1"/>
        <end position="18"/>
    </location>
</feature>
<feature type="disulfide bond" evidence="1">
    <location>
        <begin position="196"/>
        <end position="206"/>
    </location>
</feature>
<dbReference type="FunFam" id="2.60.110.10:FF:000004">
    <property type="entry name" value="THAUMATIN-LIKE PROTEIN 1"/>
    <property type="match status" value="1"/>
</dbReference>
<dbReference type="SMART" id="SM00205">
    <property type="entry name" value="THN"/>
    <property type="match status" value="1"/>
</dbReference>